<keyword evidence="2" id="KW-0812">Transmembrane</keyword>
<name>A0ABP0SNN9_9DINO</name>
<feature type="transmembrane region" description="Helical" evidence="2">
    <location>
        <begin position="435"/>
        <end position="453"/>
    </location>
</feature>
<organism evidence="4 5">
    <name type="scientific">Durusdinium trenchii</name>
    <dbReference type="NCBI Taxonomy" id="1381693"/>
    <lineage>
        <taxon>Eukaryota</taxon>
        <taxon>Sar</taxon>
        <taxon>Alveolata</taxon>
        <taxon>Dinophyceae</taxon>
        <taxon>Suessiales</taxon>
        <taxon>Symbiodiniaceae</taxon>
        <taxon>Durusdinium</taxon>
    </lineage>
</organism>
<proteinExistence type="predicted"/>
<feature type="transmembrane region" description="Helical" evidence="2">
    <location>
        <begin position="353"/>
        <end position="377"/>
    </location>
</feature>
<evidence type="ECO:0000313" key="4">
    <source>
        <dbReference type="EMBL" id="CAK9114008.1"/>
    </source>
</evidence>
<evidence type="ECO:0000313" key="5">
    <source>
        <dbReference type="Proteomes" id="UP001642484"/>
    </source>
</evidence>
<evidence type="ECO:0000256" key="3">
    <source>
        <dbReference type="SAM" id="SignalP"/>
    </source>
</evidence>
<keyword evidence="2" id="KW-1133">Transmembrane helix</keyword>
<feature type="chain" id="PRO_5045557735" evidence="3">
    <location>
        <begin position="26"/>
        <end position="591"/>
    </location>
</feature>
<protein>
    <submittedName>
        <fullName evidence="4">Uncharacterized protein</fullName>
    </submittedName>
</protein>
<feature type="transmembrane region" description="Helical" evidence="2">
    <location>
        <begin position="89"/>
        <end position="111"/>
    </location>
</feature>
<feature type="transmembrane region" description="Helical" evidence="2">
    <location>
        <begin position="502"/>
        <end position="523"/>
    </location>
</feature>
<reference evidence="4 5" key="1">
    <citation type="submission" date="2024-02" db="EMBL/GenBank/DDBJ databases">
        <authorList>
            <person name="Chen Y."/>
            <person name="Shah S."/>
            <person name="Dougan E. K."/>
            <person name="Thang M."/>
            <person name="Chan C."/>
        </authorList>
    </citation>
    <scope>NUCLEOTIDE SEQUENCE [LARGE SCALE GENOMIC DNA]</scope>
</reference>
<comment type="caution">
    <text evidence="4">The sequence shown here is derived from an EMBL/GenBank/DDBJ whole genome shotgun (WGS) entry which is preliminary data.</text>
</comment>
<feature type="signal peptide" evidence="3">
    <location>
        <begin position="1"/>
        <end position="25"/>
    </location>
</feature>
<dbReference type="EMBL" id="CAXAMN010027939">
    <property type="protein sequence ID" value="CAK9114008.1"/>
    <property type="molecule type" value="Genomic_DNA"/>
</dbReference>
<feature type="transmembrane region" description="Helical" evidence="2">
    <location>
        <begin position="398"/>
        <end position="415"/>
    </location>
</feature>
<keyword evidence="2" id="KW-0472">Membrane</keyword>
<evidence type="ECO:0000256" key="1">
    <source>
        <dbReference type="SAM" id="Coils"/>
    </source>
</evidence>
<keyword evidence="3" id="KW-0732">Signal</keyword>
<sequence>MSAASQLWRWLLCAWIVVQVPEVLAQQHGGDDHPVRDVIGAIASHFLHTEKEGKPPQRDVGIACMLLGSVAFVMLLFYVVNWRDDDIRLYAWTIISTTLSIFTAVLAFSGVRVLCEMWMPEEISSHFECARGYALFIVCFAMLQLEAKLASGAYCDCCCPTDLSEETWVVADAIRADHGYEVDESQVRTKTGHRSIAWIEGVEVFVEKRKLNLETTTMNLSAWTQLLAHFCGFAAIEAGGALQHMDWFVEGPQLMTKGPSVPQHLSSSRNRTTAFIAVIINQVSVGILFRLMDLFRLYTITDETDERVVLLNEEIKEAENDIVSLASSFLMVQVFRYGFTGHMPNSEGHQEPYIPVGSTALFLLFIVGCISLVVSVLMSCIPELPALGQWLLEKFQNIMGMIFAWCTLWSVGGFVRETEAFEKILHTELYPNERHLVSALVLSICSLMVIRLLDFIQDMGASSPRILQSMINVFSVLIGLSWEMCFESGLTELAEETSDPERMKLIFTAGAIAIVVPAWRLYVVKRVVDLKNKAKERLDAKKKLMNGEDPAYMQMLWRAPQTDQERLLAEQAQEQSAKPYRSSGCGNLFGI</sequence>
<feature type="transmembrane region" description="Helical" evidence="2">
    <location>
        <begin position="273"/>
        <end position="292"/>
    </location>
</feature>
<evidence type="ECO:0000256" key="2">
    <source>
        <dbReference type="SAM" id="Phobius"/>
    </source>
</evidence>
<dbReference type="Proteomes" id="UP001642484">
    <property type="component" value="Unassembled WGS sequence"/>
</dbReference>
<keyword evidence="5" id="KW-1185">Reference proteome</keyword>
<feature type="transmembrane region" description="Helical" evidence="2">
    <location>
        <begin position="60"/>
        <end position="80"/>
    </location>
</feature>
<gene>
    <name evidence="4" type="ORF">CCMP2556_LOCUS52739</name>
</gene>
<accession>A0ABP0SNN9</accession>
<keyword evidence="1" id="KW-0175">Coiled coil</keyword>
<feature type="coiled-coil region" evidence="1">
    <location>
        <begin position="301"/>
        <end position="328"/>
    </location>
</feature>